<sequence length="275" mass="30461">MLSEQQFTSLRERALAFSHSSFTYLDFDAVEHYAVLTDSSECVLLVGEKPDAGVYELHWGANDPTPVIRAAKEAGRETLVTFVPEEWKAQFLASGFAEYGILREYWLEPLDKPFTPRIACEPLTTADAAEAATVTQSCRLQSHEFYGESTEKIVNWINAVYPEGNENAFGAQHEAVLACRDEAGKIAGVVLTAVYGYGETWGPVAWVREVAVLPEQQGKGYGRALVESALNYCRERGAVKSFLMADDCNAHAISLYRSIGFEPSDEVQIDLVYQP</sequence>
<dbReference type="EC" id="2.3.1.189" evidence="2"/>
<dbReference type="InterPro" id="IPR050276">
    <property type="entry name" value="MshD_Acetyltransferase"/>
</dbReference>
<evidence type="ECO:0000259" key="1">
    <source>
        <dbReference type="PROSITE" id="PS51186"/>
    </source>
</evidence>
<dbReference type="InterPro" id="IPR000182">
    <property type="entry name" value="GNAT_dom"/>
</dbReference>
<comment type="caution">
    <text evidence="2">The sequence shown here is derived from an EMBL/GenBank/DDBJ whole genome shotgun (WGS) entry which is preliminary data.</text>
</comment>
<dbReference type="PANTHER" id="PTHR43617:SF20">
    <property type="entry name" value="N-ALPHA-ACETYLTRANSFERASE RIMI"/>
    <property type="match status" value="1"/>
</dbReference>
<name>A0A644Z5H2_9ZZZZ</name>
<proteinExistence type="predicted"/>
<dbReference type="PANTHER" id="PTHR43617">
    <property type="entry name" value="L-AMINO ACID N-ACETYLTRANSFERASE"/>
    <property type="match status" value="1"/>
</dbReference>
<gene>
    <name evidence="2" type="primary">mshD_17</name>
    <name evidence="2" type="ORF">SDC9_82770</name>
</gene>
<protein>
    <submittedName>
        <fullName evidence="2">Mycothiol acetyltransferase</fullName>
        <ecNumber evidence="2">2.3.1.189</ecNumber>
    </submittedName>
</protein>
<dbReference type="CDD" id="cd04301">
    <property type="entry name" value="NAT_SF"/>
    <property type="match status" value="1"/>
</dbReference>
<dbReference type="Gene3D" id="3.40.630.30">
    <property type="match status" value="1"/>
</dbReference>
<accession>A0A644Z5H2</accession>
<dbReference type="SUPFAM" id="SSF55729">
    <property type="entry name" value="Acyl-CoA N-acyltransferases (Nat)"/>
    <property type="match status" value="1"/>
</dbReference>
<feature type="domain" description="N-acetyltransferase" evidence="1">
    <location>
        <begin position="118"/>
        <end position="275"/>
    </location>
</feature>
<evidence type="ECO:0000313" key="2">
    <source>
        <dbReference type="EMBL" id="MPM36175.1"/>
    </source>
</evidence>
<keyword evidence="2" id="KW-0012">Acyltransferase</keyword>
<reference evidence="2" key="1">
    <citation type="submission" date="2019-08" db="EMBL/GenBank/DDBJ databases">
        <authorList>
            <person name="Kucharzyk K."/>
            <person name="Murdoch R.W."/>
            <person name="Higgins S."/>
            <person name="Loffler F."/>
        </authorList>
    </citation>
    <scope>NUCLEOTIDE SEQUENCE</scope>
</reference>
<dbReference type="PROSITE" id="PS51186">
    <property type="entry name" value="GNAT"/>
    <property type="match status" value="1"/>
</dbReference>
<dbReference type="EMBL" id="VSSQ01007522">
    <property type="protein sequence ID" value="MPM36175.1"/>
    <property type="molecule type" value="Genomic_DNA"/>
</dbReference>
<dbReference type="AlphaFoldDB" id="A0A644Z5H2"/>
<keyword evidence="2" id="KW-0808">Transferase</keyword>
<dbReference type="Pfam" id="PF00583">
    <property type="entry name" value="Acetyltransf_1"/>
    <property type="match status" value="1"/>
</dbReference>
<dbReference type="InterPro" id="IPR016181">
    <property type="entry name" value="Acyl_CoA_acyltransferase"/>
</dbReference>
<dbReference type="GO" id="GO:0008999">
    <property type="term" value="F:protein-N-terminal-alanine acetyltransferase activity"/>
    <property type="evidence" value="ECO:0007669"/>
    <property type="project" value="TreeGrafter"/>
</dbReference>
<organism evidence="2">
    <name type="scientific">bioreactor metagenome</name>
    <dbReference type="NCBI Taxonomy" id="1076179"/>
    <lineage>
        <taxon>unclassified sequences</taxon>
        <taxon>metagenomes</taxon>
        <taxon>ecological metagenomes</taxon>
    </lineage>
</organism>
<dbReference type="GO" id="GO:0035447">
    <property type="term" value="F:mycothiol synthase activity"/>
    <property type="evidence" value="ECO:0007669"/>
    <property type="project" value="UniProtKB-EC"/>
</dbReference>